<dbReference type="RefSeq" id="WP_146814712.1">
    <property type="nucleotide sequence ID" value="NZ_BJYA01000003.1"/>
</dbReference>
<dbReference type="PANTHER" id="PTHR43384">
    <property type="entry name" value="SEPTUM SITE-DETERMINING PROTEIN MIND HOMOLOG, CHLOROPLASTIC-RELATED"/>
    <property type="match status" value="1"/>
</dbReference>
<evidence type="ECO:0000313" key="3">
    <source>
        <dbReference type="Proteomes" id="UP000321440"/>
    </source>
</evidence>
<name>A0A511W265_9BACI</name>
<dbReference type="Proteomes" id="UP000321440">
    <property type="component" value="Unassembled WGS sequence"/>
</dbReference>
<dbReference type="Gene3D" id="3.40.50.300">
    <property type="entry name" value="P-loop containing nucleotide triphosphate hydrolases"/>
    <property type="match status" value="1"/>
</dbReference>
<dbReference type="GO" id="GO:0005524">
    <property type="term" value="F:ATP binding"/>
    <property type="evidence" value="ECO:0007669"/>
    <property type="project" value="TreeGrafter"/>
</dbReference>
<dbReference type="InterPro" id="IPR025669">
    <property type="entry name" value="AAA_dom"/>
</dbReference>
<dbReference type="GO" id="GO:0005829">
    <property type="term" value="C:cytosol"/>
    <property type="evidence" value="ECO:0007669"/>
    <property type="project" value="TreeGrafter"/>
</dbReference>
<dbReference type="GO" id="GO:0051782">
    <property type="term" value="P:negative regulation of cell division"/>
    <property type="evidence" value="ECO:0007669"/>
    <property type="project" value="TreeGrafter"/>
</dbReference>
<proteinExistence type="predicted"/>
<protein>
    <submittedName>
        <fullName evidence="2">Transcriptional regulator</fullName>
    </submittedName>
</protein>
<comment type="caution">
    <text evidence="2">The sequence shown here is derived from an EMBL/GenBank/DDBJ whole genome shotgun (WGS) entry which is preliminary data.</text>
</comment>
<gene>
    <name evidence="2" type="ORF">AHA02nite_08530</name>
</gene>
<dbReference type="AlphaFoldDB" id="A0A511W265"/>
<keyword evidence="3" id="KW-1185">Reference proteome</keyword>
<sequence length="385" mass="42821">MKILGITNQLNQTLSVQRAAQELGHSLQWFESVHELKSAIEPEEDMIVLIYENDDRDLYELCEEISFQYENVSTVLCMPEHQVDVKRVIRSGAIDVIDKPYSYVDVLKGLSELPTVKRNQSSPWQNHEEKQGKVVTICSTKGGVGKTTVSTNLAVSLAKQSNSVAMIDLDLQFGDVDLFLDLKPKKTIYEWTKEASSHSDIKSYMTSHESGVDLLASPIRPEFAEAVTGDDIERAIEALKSVYDWIIIDTPPTLIETDIVALEQSDEVILVTSMDLPTLKNCKLYLETMESIHIKKPLKVIVNRKSKKIKGMKVETVTNVLGQSTFAEIPNDEKNVVTSVNEGIPLVASTPRAPAAKAILKLAGKIDEDQPIKKKGVLFKKAVNA</sequence>
<dbReference type="InterPro" id="IPR027417">
    <property type="entry name" value="P-loop_NTPase"/>
</dbReference>
<accession>A0A511W265</accession>
<reference evidence="2 3" key="1">
    <citation type="submission" date="2019-07" db="EMBL/GenBank/DDBJ databases">
        <title>Whole genome shotgun sequence of Alkalibacillus haloalkaliphilus NBRC 103110.</title>
        <authorList>
            <person name="Hosoyama A."/>
            <person name="Uohara A."/>
            <person name="Ohji S."/>
            <person name="Ichikawa N."/>
        </authorList>
    </citation>
    <scope>NUCLEOTIDE SEQUENCE [LARGE SCALE GENOMIC DNA]</scope>
    <source>
        <strain evidence="2 3">NBRC 103110</strain>
    </source>
</reference>
<dbReference type="GO" id="GO:0009898">
    <property type="term" value="C:cytoplasmic side of plasma membrane"/>
    <property type="evidence" value="ECO:0007669"/>
    <property type="project" value="TreeGrafter"/>
</dbReference>
<dbReference type="GO" id="GO:0016887">
    <property type="term" value="F:ATP hydrolysis activity"/>
    <property type="evidence" value="ECO:0007669"/>
    <property type="project" value="TreeGrafter"/>
</dbReference>
<dbReference type="Pfam" id="PF13614">
    <property type="entry name" value="AAA_31"/>
    <property type="match status" value="1"/>
</dbReference>
<feature type="domain" description="AAA" evidence="1">
    <location>
        <begin position="133"/>
        <end position="293"/>
    </location>
</feature>
<dbReference type="PANTHER" id="PTHR43384:SF13">
    <property type="entry name" value="SLR0110 PROTEIN"/>
    <property type="match status" value="1"/>
</dbReference>
<dbReference type="InterPro" id="IPR050625">
    <property type="entry name" value="ParA/MinD_ATPase"/>
</dbReference>
<dbReference type="SUPFAM" id="SSF52540">
    <property type="entry name" value="P-loop containing nucleoside triphosphate hydrolases"/>
    <property type="match status" value="1"/>
</dbReference>
<evidence type="ECO:0000259" key="1">
    <source>
        <dbReference type="Pfam" id="PF13614"/>
    </source>
</evidence>
<dbReference type="SUPFAM" id="SSF52172">
    <property type="entry name" value="CheY-like"/>
    <property type="match status" value="1"/>
</dbReference>
<evidence type="ECO:0000313" key="2">
    <source>
        <dbReference type="EMBL" id="GEN45077.1"/>
    </source>
</evidence>
<organism evidence="2 3">
    <name type="scientific">Alkalibacillus haloalkaliphilus</name>
    <dbReference type="NCBI Taxonomy" id="94136"/>
    <lineage>
        <taxon>Bacteria</taxon>
        <taxon>Bacillati</taxon>
        <taxon>Bacillota</taxon>
        <taxon>Bacilli</taxon>
        <taxon>Bacillales</taxon>
        <taxon>Bacillaceae</taxon>
        <taxon>Alkalibacillus</taxon>
    </lineage>
</organism>
<dbReference type="EMBL" id="BJYA01000003">
    <property type="protein sequence ID" value="GEN45077.1"/>
    <property type="molecule type" value="Genomic_DNA"/>
</dbReference>
<dbReference type="OrthoDB" id="9794577at2"/>
<dbReference type="InterPro" id="IPR011006">
    <property type="entry name" value="CheY-like_superfamily"/>
</dbReference>